<evidence type="ECO:0000313" key="3">
    <source>
        <dbReference type="Proteomes" id="UP000054558"/>
    </source>
</evidence>
<name>A0A1Y1HLU1_KLENI</name>
<organism evidence="2 3">
    <name type="scientific">Klebsormidium nitens</name>
    <name type="common">Green alga</name>
    <name type="synonym">Ulothrix nitens</name>
    <dbReference type="NCBI Taxonomy" id="105231"/>
    <lineage>
        <taxon>Eukaryota</taxon>
        <taxon>Viridiplantae</taxon>
        <taxon>Streptophyta</taxon>
        <taxon>Klebsormidiophyceae</taxon>
        <taxon>Klebsormidiales</taxon>
        <taxon>Klebsormidiaceae</taxon>
        <taxon>Klebsormidium</taxon>
    </lineage>
</organism>
<feature type="compositionally biased region" description="Basic and acidic residues" evidence="1">
    <location>
        <begin position="233"/>
        <end position="245"/>
    </location>
</feature>
<keyword evidence="3" id="KW-1185">Reference proteome</keyword>
<feature type="compositionally biased region" description="Low complexity" evidence="1">
    <location>
        <begin position="813"/>
        <end position="825"/>
    </location>
</feature>
<feature type="compositionally biased region" description="Polar residues" evidence="1">
    <location>
        <begin position="339"/>
        <end position="368"/>
    </location>
</feature>
<sequence length="858" mass="88541">MESPKKKKVLEKFATTLLECTLRVDVKIGKTYKIEVTDEGFTIRKRRQKPEDGMHFRYENVDSCQADNDGKQLVLQIAPTSLGSGGGLFRFKTKEAAKIASLASRLGVVAAVRKEALARMASGHSLPSSPRSPGRVNGPSSPFTPAQNGDHSAGPPTLSPSHRSAAGGSTVPSSPDSATSRSTASTFGGFSQEPKHESSVPPAKSVAPPKWTISPTPYVGVDSALGAPPRQNATKDDVSEGDVSKEALAAALKKELARSGDPSSPAYGRQRSSGGGSQGSSKPPSAGNSKASSPKLPKHISIFRGAEGGEEQGGAWATEEGFKGSARSSDDGSAFKFSSRLSPSGTPNLSRQSSAKTGAYSRQSSLGSASVKGEGDGGIRLLPRVSSGFNPFLTDAFAELSPSASRRASSLPPPPTSPKKGVFEGFEQFVKVAGATPRASSEGSRRASSDVTSDVSRRSSDVASPPDLLNAETDGCAPPIVVEISPRGANAVAPGGLLDAEFGPGTWALGNEWSDVCPPGGAETRSALPPGTKDLGSPPIRPVLSAAVPISGHPNGGAEPLPSDLGSVGVSSAHNTVADPLSGGPPNSGFSSQPVSPVGNPFRAQYPDPFLAAFGASPGQMSVPGAATRETLGRSKSVNPFLETPIENTSSLQQLNAPIYEGLPNPFAPNHGDQTWNAQEPTNSTEINQFSSLANGSQQRVVTAPVAPQVLNPFLEPKPLSSQNGALLRSQTQPPPRKEPAWETFSTGDPISTQAVNPGLTRSSTAPPTAFSNSSTIKTGPSGIGLSQEGWEPFYTATPQPGSVYGAVGVKAAPSAAPVAPASGAKAGGNDETIPDEWENFGRQRNISSKSRPHVAQW</sequence>
<feature type="compositionally biased region" description="Polar residues" evidence="1">
    <location>
        <begin position="282"/>
        <end position="292"/>
    </location>
</feature>
<feature type="compositionally biased region" description="Polar residues" evidence="1">
    <location>
        <begin position="170"/>
        <end position="189"/>
    </location>
</feature>
<dbReference type="AlphaFoldDB" id="A0A1Y1HLU1"/>
<feature type="region of interest" description="Disordered" evidence="1">
    <location>
        <begin position="567"/>
        <end position="603"/>
    </location>
</feature>
<feature type="compositionally biased region" description="Polar residues" evidence="1">
    <location>
        <begin position="138"/>
        <end position="150"/>
    </location>
</feature>
<feature type="region of interest" description="Disordered" evidence="1">
    <location>
        <begin position="402"/>
        <end position="474"/>
    </location>
</feature>
<dbReference type="Proteomes" id="UP000054558">
    <property type="component" value="Unassembled WGS sequence"/>
</dbReference>
<accession>A0A1Y1HLU1</accession>
<feature type="region of interest" description="Disordered" evidence="1">
    <location>
        <begin position="715"/>
        <end position="785"/>
    </location>
</feature>
<evidence type="ECO:0000313" key="2">
    <source>
        <dbReference type="EMBL" id="GAQ79590.1"/>
    </source>
</evidence>
<proteinExistence type="predicted"/>
<reference evidence="2 3" key="1">
    <citation type="journal article" date="2014" name="Nat. Commun.">
        <title>Klebsormidium flaccidum genome reveals primary factors for plant terrestrial adaptation.</title>
        <authorList>
            <person name="Hori K."/>
            <person name="Maruyama F."/>
            <person name="Fujisawa T."/>
            <person name="Togashi T."/>
            <person name="Yamamoto N."/>
            <person name="Seo M."/>
            <person name="Sato S."/>
            <person name="Yamada T."/>
            <person name="Mori H."/>
            <person name="Tajima N."/>
            <person name="Moriyama T."/>
            <person name="Ikeuchi M."/>
            <person name="Watanabe M."/>
            <person name="Wada H."/>
            <person name="Kobayashi K."/>
            <person name="Saito M."/>
            <person name="Masuda T."/>
            <person name="Sasaki-Sekimoto Y."/>
            <person name="Mashiguchi K."/>
            <person name="Awai K."/>
            <person name="Shimojima M."/>
            <person name="Masuda S."/>
            <person name="Iwai M."/>
            <person name="Nobusawa T."/>
            <person name="Narise T."/>
            <person name="Kondo S."/>
            <person name="Saito H."/>
            <person name="Sato R."/>
            <person name="Murakawa M."/>
            <person name="Ihara Y."/>
            <person name="Oshima-Yamada Y."/>
            <person name="Ohtaka K."/>
            <person name="Satoh M."/>
            <person name="Sonobe K."/>
            <person name="Ishii M."/>
            <person name="Ohtani R."/>
            <person name="Kanamori-Sato M."/>
            <person name="Honoki R."/>
            <person name="Miyazaki D."/>
            <person name="Mochizuki H."/>
            <person name="Umetsu J."/>
            <person name="Higashi K."/>
            <person name="Shibata D."/>
            <person name="Kamiya Y."/>
            <person name="Sato N."/>
            <person name="Nakamura Y."/>
            <person name="Tabata S."/>
            <person name="Ida S."/>
            <person name="Kurokawa K."/>
            <person name="Ohta H."/>
        </authorList>
    </citation>
    <scope>NUCLEOTIDE SEQUENCE [LARGE SCALE GENOMIC DNA]</scope>
    <source>
        <strain evidence="2 3">NIES-2285</strain>
    </source>
</reference>
<feature type="compositionally biased region" description="Low complexity" evidence="1">
    <location>
        <begin position="199"/>
        <end position="210"/>
    </location>
</feature>
<feature type="compositionally biased region" description="Polar residues" evidence="1">
    <location>
        <begin position="720"/>
        <end position="732"/>
    </location>
</feature>
<protein>
    <submittedName>
        <fullName evidence="2">Uncharacterized protein</fullName>
    </submittedName>
</protein>
<dbReference type="EMBL" id="DF236982">
    <property type="protein sequence ID" value="GAQ79590.1"/>
    <property type="molecule type" value="Genomic_DNA"/>
</dbReference>
<gene>
    <name evidence="2" type="ORF">KFL_000330370</name>
</gene>
<evidence type="ECO:0000256" key="1">
    <source>
        <dbReference type="SAM" id="MobiDB-lite"/>
    </source>
</evidence>
<feature type="compositionally biased region" description="Polar residues" evidence="1">
    <location>
        <begin position="744"/>
        <end position="779"/>
    </location>
</feature>
<feature type="region of interest" description="Disordered" evidence="1">
    <location>
        <begin position="813"/>
        <end position="858"/>
    </location>
</feature>
<feature type="region of interest" description="Disordered" evidence="1">
    <location>
        <begin position="120"/>
        <end position="384"/>
    </location>
</feature>
<dbReference type="OMA" id="NAYVEFR"/>